<evidence type="ECO:0000313" key="2">
    <source>
        <dbReference type="EMBL" id="MFC6149466.1"/>
    </source>
</evidence>
<organism evidence="2 3">
    <name type="scientific">Mumia xiangluensis</name>
    <dbReference type="NCBI Taxonomy" id="1678900"/>
    <lineage>
        <taxon>Bacteria</taxon>
        <taxon>Bacillati</taxon>
        <taxon>Actinomycetota</taxon>
        <taxon>Actinomycetes</taxon>
        <taxon>Propionibacteriales</taxon>
        <taxon>Nocardioidaceae</taxon>
        <taxon>Mumia</taxon>
    </lineage>
</organism>
<protein>
    <recommendedName>
        <fullName evidence="4">Lipoprotein</fullName>
    </recommendedName>
</protein>
<dbReference type="EMBL" id="JBHSQL010000006">
    <property type="protein sequence ID" value="MFC6149466.1"/>
    <property type="molecule type" value="Genomic_DNA"/>
</dbReference>
<dbReference type="RefSeq" id="WP_153816637.1">
    <property type="nucleotide sequence ID" value="NZ_JBHSQL010000006.1"/>
</dbReference>
<reference evidence="3" key="1">
    <citation type="journal article" date="2019" name="Int. J. Syst. Evol. Microbiol.">
        <title>The Global Catalogue of Microorganisms (GCM) 10K type strain sequencing project: providing services to taxonomists for standard genome sequencing and annotation.</title>
        <authorList>
            <consortium name="The Broad Institute Genomics Platform"/>
            <consortium name="The Broad Institute Genome Sequencing Center for Infectious Disease"/>
            <person name="Wu L."/>
            <person name="Ma J."/>
        </authorList>
    </citation>
    <scope>NUCLEOTIDE SEQUENCE [LARGE SCALE GENOMIC DNA]</scope>
    <source>
        <strain evidence="3">CGMCC 4.7198</strain>
    </source>
</reference>
<dbReference type="Proteomes" id="UP001596097">
    <property type="component" value="Unassembled WGS sequence"/>
</dbReference>
<proteinExistence type="predicted"/>
<evidence type="ECO:0000313" key="3">
    <source>
        <dbReference type="Proteomes" id="UP001596097"/>
    </source>
</evidence>
<comment type="caution">
    <text evidence="2">The sequence shown here is derived from an EMBL/GenBank/DDBJ whole genome shotgun (WGS) entry which is preliminary data.</text>
</comment>
<keyword evidence="3" id="KW-1185">Reference proteome</keyword>
<gene>
    <name evidence="2" type="ORF">ACFPYK_08675</name>
</gene>
<name>A0ABW1QJE1_9ACTN</name>
<evidence type="ECO:0008006" key="4">
    <source>
        <dbReference type="Google" id="ProtNLM"/>
    </source>
</evidence>
<accession>A0ABW1QJE1</accession>
<feature type="region of interest" description="Disordered" evidence="1">
    <location>
        <begin position="62"/>
        <end position="99"/>
    </location>
</feature>
<sequence length="241" mass="25579">MTCSDIHSSRGQGFHPEPCTGYCADRSHFCQNARRKVSGVQLRWILTAAAVTLALAGCSDGEGTATADPTPTPTTVATTTQAPTPSPPPTTTAPASPFPGIAMTFTGGNASDGRVAVLKTFVAGSAFAWTQRQQPPELRAVLNRDLQRVIATGIAKAKANDWTVSPRPVVHLQSLEGSGKKATAQLCRWNPSVDWRRTSDNKNVQNSGQRWQNLKLTLVAGSRGWQVTSAADNGTCARKAP</sequence>
<feature type="compositionally biased region" description="Low complexity" evidence="1">
    <location>
        <begin position="64"/>
        <end position="83"/>
    </location>
</feature>
<evidence type="ECO:0000256" key="1">
    <source>
        <dbReference type="SAM" id="MobiDB-lite"/>
    </source>
</evidence>